<organism evidence="2 3">
    <name type="scientific">Dryococelus australis</name>
    <dbReference type="NCBI Taxonomy" id="614101"/>
    <lineage>
        <taxon>Eukaryota</taxon>
        <taxon>Metazoa</taxon>
        <taxon>Ecdysozoa</taxon>
        <taxon>Arthropoda</taxon>
        <taxon>Hexapoda</taxon>
        <taxon>Insecta</taxon>
        <taxon>Pterygota</taxon>
        <taxon>Neoptera</taxon>
        <taxon>Polyneoptera</taxon>
        <taxon>Phasmatodea</taxon>
        <taxon>Verophasmatodea</taxon>
        <taxon>Anareolatae</taxon>
        <taxon>Phasmatidae</taxon>
        <taxon>Eurycanthinae</taxon>
        <taxon>Dryococelus</taxon>
    </lineage>
</organism>
<keyword evidence="3" id="KW-1185">Reference proteome</keyword>
<dbReference type="EMBL" id="JARBHB010000002">
    <property type="protein sequence ID" value="KAJ8892749.1"/>
    <property type="molecule type" value="Genomic_DNA"/>
</dbReference>
<name>A0ABQ9I8Y3_9NEOP</name>
<sequence>MPPRKGKEQCQKPPSKTRGKTAILMSSPYKDQSEDERHKLKTSQKQKCCEKSQQKTRKELPQKIKVPQLLHAYFETVCTANVLLVKTGFSVPCASNGPMMNAVAMKKNTISSVVFALSRPD</sequence>
<dbReference type="Proteomes" id="UP001159363">
    <property type="component" value="Chromosome 2"/>
</dbReference>
<accession>A0ABQ9I8Y3</accession>
<feature type="compositionally biased region" description="Basic and acidic residues" evidence="1">
    <location>
        <begin position="1"/>
        <end position="10"/>
    </location>
</feature>
<evidence type="ECO:0000313" key="2">
    <source>
        <dbReference type="EMBL" id="KAJ8892749.1"/>
    </source>
</evidence>
<feature type="compositionally biased region" description="Basic and acidic residues" evidence="1">
    <location>
        <begin position="47"/>
        <end position="57"/>
    </location>
</feature>
<gene>
    <name evidence="2" type="ORF">PR048_005330</name>
</gene>
<feature type="region of interest" description="Disordered" evidence="1">
    <location>
        <begin position="1"/>
        <end position="57"/>
    </location>
</feature>
<protein>
    <submittedName>
        <fullName evidence="2">Uncharacterized protein</fullName>
    </submittedName>
</protein>
<reference evidence="2 3" key="1">
    <citation type="submission" date="2023-02" db="EMBL/GenBank/DDBJ databases">
        <title>LHISI_Scaffold_Assembly.</title>
        <authorList>
            <person name="Stuart O.P."/>
            <person name="Cleave R."/>
            <person name="Magrath M.J.L."/>
            <person name="Mikheyev A.S."/>
        </authorList>
    </citation>
    <scope>NUCLEOTIDE SEQUENCE [LARGE SCALE GENOMIC DNA]</scope>
    <source>
        <strain evidence="2">Daus_M_001</strain>
        <tissue evidence="2">Leg muscle</tissue>
    </source>
</reference>
<proteinExistence type="predicted"/>
<evidence type="ECO:0000256" key="1">
    <source>
        <dbReference type="SAM" id="MobiDB-lite"/>
    </source>
</evidence>
<feature type="non-terminal residue" evidence="2">
    <location>
        <position position="121"/>
    </location>
</feature>
<evidence type="ECO:0000313" key="3">
    <source>
        <dbReference type="Proteomes" id="UP001159363"/>
    </source>
</evidence>
<comment type="caution">
    <text evidence="2">The sequence shown here is derived from an EMBL/GenBank/DDBJ whole genome shotgun (WGS) entry which is preliminary data.</text>
</comment>